<evidence type="ECO:0000313" key="3">
    <source>
        <dbReference type="Proteomes" id="UP000192277"/>
    </source>
</evidence>
<proteinExistence type="predicted"/>
<dbReference type="RefSeq" id="WP_394365469.1">
    <property type="nucleotide sequence ID" value="NZ_LWBO01000018.1"/>
</dbReference>
<protein>
    <recommendedName>
        <fullName evidence="1">Gliding motility-associated protein GldM C-terminal domain-containing protein</fullName>
    </recommendedName>
</protein>
<feature type="domain" description="Gliding motility-associated protein GldM C-terminal" evidence="1">
    <location>
        <begin position="13"/>
        <end position="111"/>
    </location>
</feature>
<comment type="caution">
    <text evidence="2">The sequence shown here is derived from an EMBL/GenBank/DDBJ whole genome shotgun (WGS) entry which is preliminary data.</text>
</comment>
<accession>A0ABX3NU62</accession>
<keyword evidence="3" id="KW-1185">Reference proteome</keyword>
<dbReference type="Pfam" id="PF12080">
    <property type="entry name" value="GldM_4th"/>
    <property type="match status" value="1"/>
</dbReference>
<sequence>MAALISDNGILIKGGRISKDALLKAGGIMCTVENSDIDIPFKVASFTMSVITSNHVQGMTVTTTNDRFSPEQIKLIQTMTKDQRIIIDEIAASGPDGRVMKMPASMVFTIQ</sequence>
<name>A0ABX3NU62_9BACT</name>
<dbReference type="EMBL" id="LWBO01000018">
    <property type="protein sequence ID" value="OQP45996.1"/>
    <property type="molecule type" value="Genomic_DNA"/>
</dbReference>
<organism evidence="2 3">
    <name type="scientific">Niastella koreensis</name>
    <dbReference type="NCBI Taxonomy" id="354356"/>
    <lineage>
        <taxon>Bacteria</taxon>
        <taxon>Pseudomonadati</taxon>
        <taxon>Bacteroidota</taxon>
        <taxon>Chitinophagia</taxon>
        <taxon>Chitinophagales</taxon>
        <taxon>Chitinophagaceae</taxon>
        <taxon>Niastella</taxon>
    </lineage>
</organism>
<reference evidence="2 3" key="1">
    <citation type="submission" date="2016-04" db="EMBL/GenBank/DDBJ databases">
        <authorList>
            <person name="Chen L."/>
            <person name="Zhuang W."/>
            <person name="Wang G."/>
        </authorList>
    </citation>
    <scope>NUCLEOTIDE SEQUENCE [LARGE SCALE GENOMIC DNA]</scope>
    <source>
        <strain evidence="3">GR20</strain>
    </source>
</reference>
<evidence type="ECO:0000259" key="1">
    <source>
        <dbReference type="Pfam" id="PF12080"/>
    </source>
</evidence>
<dbReference type="InterPro" id="IPR022719">
    <property type="entry name" value="Motility-assoc_prot_GldM_C"/>
</dbReference>
<gene>
    <name evidence="2" type="ORF">A4D02_32920</name>
</gene>
<dbReference type="Proteomes" id="UP000192277">
    <property type="component" value="Unassembled WGS sequence"/>
</dbReference>
<evidence type="ECO:0000313" key="2">
    <source>
        <dbReference type="EMBL" id="OQP45996.1"/>
    </source>
</evidence>